<dbReference type="Pfam" id="PF14770">
    <property type="entry name" value="TMEM18"/>
    <property type="match status" value="1"/>
</dbReference>
<comment type="subcellular location">
    <subcellularLocation>
        <location evidence="2">Endomembrane system</location>
        <topology evidence="2">Multi-pass membrane protein</topology>
    </subcellularLocation>
    <subcellularLocation>
        <location evidence="1">Nucleus membrane</location>
    </subcellularLocation>
</comment>
<keyword evidence="7" id="KW-0175">Coiled coil</keyword>
<keyword evidence="6 11" id="KW-1133">Transmembrane helix</keyword>
<keyword evidence="13" id="KW-1185">Reference proteome</keyword>
<dbReference type="EMBL" id="JAZGQO010000008">
    <property type="protein sequence ID" value="KAK6179342.1"/>
    <property type="molecule type" value="Genomic_DNA"/>
</dbReference>
<feature type="transmembrane region" description="Helical" evidence="11">
    <location>
        <begin position="49"/>
        <end position="68"/>
    </location>
</feature>
<keyword evidence="5 11" id="KW-0812">Transmembrane</keyword>
<evidence type="ECO:0000256" key="4">
    <source>
        <dbReference type="ARBA" id="ARBA00014253"/>
    </source>
</evidence>
<dbReference type="InterPro" id="IPR026721">
    <property type="entry name" value="TMEM18"/>
</dbReference>
<feature type="transmembrane region" description="Helical" evidence="11">
    <location>
        <begin position="88"/>
        <end position="112"/>
    </location>
</feature>
<evidence type="ECO:0000256" key="9">
    <source>
        <dbReference type="ARBA" id="ARBA00023136"/>
    </source>
</evidence>
<organism evidence="12 13">
    <name type="scientific">Patella caerulea</name>
    <name type="common">Rayed Mediterranean limpet</name>
    <dbReference type="NCBI Taxonomy" id="87958"/>
    <lineage>
        <taxon>Eukaryota</taxon>
        <taxon>Metazoa</taxon>
        <taxon>Spiralia</taxon>
        <taxon>Lophotrochozoa</taxon>
        <taxon>Mollusca</taxon>
        <taxon>Gastropoda</taxon>
        <taxon>Patellogastropoda</taxon>
        <taxon>Patelloidea</taxon>
        <taxon>Patellidae</taxon>
        <taxon>Patella</taxon>
    </lineage>
</organism>
<dbReference type="AlphaFoldDB" id="A0AAN8JKC4"/>
<accession>A0AAN8JKC4</accession>
<evidence type="ECO:0000313" key="13">
    <source>
        <dbReference type="Proteomes" id="UP001347796"/>
    </source>
</evidence>
<comment type="caution">
    <text evidence="12">The sequence shown here is derived from an EMBL/GenBank/DDBJ whole genome shotgun (WGS) entry which is preliminary data.</text>
</comment>
<dbReference type="GO" id="GO:0003677">
    <property type="term" value="F:DNA binding"/>
    <property type="evidence" value="ECO:0007669"/>
    <property type="project" value="UniProtKB-KW"/>
</dbReference>
<proteinExistence type="inferred from homology"/>
<evidence type="ECO:0000256" key="3">
    <source>
        <dbReference type="ARBA" id="ARBA00009971"/>
    </source>
</evidence>
<keyword evidence="10" id="KW-0539">Nucleus</keyword>
<evidence type="ECO:0000256" key="5">
    <source>
        <dbReference type="ARBA" id="ARBA00022692"/>
    </source>
</evidence>
<evidence type="ECO:0000256" key="2">
    <source>
        <dbReference type="ARBA" id="ARBA00004127"/>
    </source>
</evidence>
<name>A0AAN8JKC4_PATCE</name>
<evidence type="ECO:0000256" key="10">
    <source>
        <dbReference type="ARBA" id="ARBA00023242"/>
    </source>
</evidence>
<dbReference type="GO" id="GO:0031965">
    <property type="term" value="C:nuclear membrane"/>
    <property type="evidence" value="ECO:0007669"/>
    <property type="project" value="UniProtKB-SubCell"/>
</dbReference>
<comment type="similarity">
    <text evidence="3">Belongs to the TMEM18 family.</text>
</comment>
<evidence type="ECO:0000256" key="6">
    <source>
        <dbReference type="ARBA" id="ARBA00022989"/>
    </source>
</evidence>
<dbReference type="PANTHER" id="PTHR22593">
    <property type="entry name" value="TRANSMEMBRANE PROTEIN 18"/>
    <property type="match status" value="1"/>
</dbReference>
<dbReference type="Proteomes" id="UP001347796">
    <property type="component" value="Unassembled WGS sequence"/>
</dbReference>
<sequence length="142" mass="16608">MDPIEVNQIEGVWSYLKTIDWSDNWLKYLGGFHLLCIVLTVLTRHSTIIQAFYFVFLLLAVYSAEYINEWAATNYKLFSKQQYFDSNGMFISIVYSCPLLFNCLVIVILWLWNTGVLLSDIKTMKIRKMAAATKKKEDKKDK</sequence>
<feature type="transmembrane region" description="Helical" evidence="11">
    <location>
        <begin position="25"/>
        <end position="42"/>
    </location>
</feature>
<evidence type="ECO:0000256" key="7">
    <source>
        <dbReference type="ARBA" id="ARBA00023054"/>
    </source>
</evidence>
<keyword evidence="8" id="KW-0238">DNA-binding</keyword>
<protein>
    <recommendedName>
        <fullName evidence="4">Transmembrane protein 18</fullName>
    </recommendedName>
</protein>
<reference evidence="12 13" key="1">
    <citation type="submission" date="2024-01" db="EMBL/GenBank/DDBJ databases">
        <title>The genome of the rayed Mediterranean limpet Patella caerulea (Linnaeus, 1758).</title>
        <authorList>
            <person name="Anh-Thu Weber A."/>
            <person name="Halstead-Nussloch G."/>
        </authorList>
    </citation>
    <scope>NUCLEOTIDE SEQUENCE [LARGE SCALE GENOMIC DNA]</scope>
    <source>
        <strain evidence="12">AATW-2023a</strain>
        <tissue evidence="12">Whole specimen</tissue>
    </source>
</reference>
<dbReference type="PANTHER" id="PTHR22593:SF2">
    <property type="entry name" value="TRANSMEMBRANE PROTEIN 18"/>
    <property type="match status" value="1"/>
</dbReference>
<evidence type="ECO:0000313" key="12">
    <source>
        <dbReference type="EMBL" id="KAK6179342.1"/>
    </source>
</evidence>
<gene>
    <name evidence="12" type="ORF">SNE40_011728</name>
</gene>
<evidence type="ECO:0000256" key="1">
    <source>
        <dbReference type="ARBA" id="ARBA00004126"/>
    </source>
</evidence>
<evidence type="ECO:0000256" key="8">
    <source>
        <dbReference type="ARBA" id="ARBA00023125"/>
    </source>
</evidence>
<keyword evidence="9 11" id="KW-0472">Membrane</keyword>
<evidence type="ECO:0000256" key="11">
    <source>
        <dbReference type="SAM" id="Phobius"/>
    </source>
</evidence>